<accession>A0A520MAL8</accession>
<sequence length="172" mass="19854">MKFLIPLVAFLSFTVSSNDLIEIFNLNIKDGNFLYTQSSINPYTNSIDKSEGIIRRTPEGIMVKVNTPFKEKYELNSNEIIITDVELGQVSTIALNDFNKNPLIEVFVNGLNANSENYQLDFKENTILISSLLDEGYNEIEVRFKDNNLYYLKYDDNLNIENLIMFDKLKDN</sequence>
<organism evidence="1 2">
    <name type="scientific">SAR86 cluster bacterium</name>
    <dbReference type="NCBI Taxonomy" id="2030880"/>
    <lineage>
        <taxon>Bacteria</taxon>
        <taxon>Pseudomonadati</taxon>
        <taxon>Pseudomonadota</taxon>
        <taxon>Gammaproteobacteria</taxon>
        <taxon>SAR86 cluster</taxon>
    </lineage>
</organism>
<reference evidence="1 2" key="1">
    <citation type="submission" date="2019-02" db="EMBL/GenBank/DDBJ databases">
        <title>Prokaryotic population dynamics and viral predation in marine succession experiment using metagenomics: the confinement effect.</title>
        <authorList>
            <person name="Haro-Moreno J.M."/>
            <person name="Rodriguez-Valera F."/>
            <person name="Lopez-Perez M."/>
        </authorList>
    </citation>
    <scope>NUCLEOTIDE SEQUENCE [LARGE SCALE GENOMIC DNA]</scope>
    <source>
        <strain evidence="1">MED-G167</strain>
    </source>
</reference>
<dbReference type="EMBL" id="SHBM01000011">
    <property type="protein sequence ID" value="RZO18277.1"/>
    <property type="molecule type" value="Genomic_DNA"/>
</dbReference>
<name>A0A520MAL8_9GAMM</name>
<dbReference type="Proteomes" id="UP000318359">
    <property type="component" value="Unassembled WGS sequence"/>
</dbReference>
<protein>
    <submittedName>
        <fullName evidence="1">Uncharacterized protein</fullName>
    </submittedName>
</protein>
<gene>
    <name evidence="1" type="ORF">EVB00_01265</name>
</gene>
<evidence type="ECO:0000313" key="2">
    <source>
        <dbReference type="Proteomes" id="UP000318359"/>
    </source>
</evidence>
<dbReference type="AlphaFoldDB" id="A0A520MAL8"/>
<evidence type="ECO:0000313" key="1">
    <source>
        <dbReference type="EMBL" id="RZO18277.1"/>
    </source>
</evidence>
<comment type="caution">
    <text evidence="1">The sequence shown here is derived from an EMBL/GenBank/DDBJ whole genome shotgun (WGS) entry which is preliminary data.</text>
</comment>
<proteinExistence type="predicted"/>